<organism evidence="4 5">
    <name type="scientific">Dyadobacter helix</name>
    <dbReference type="NCBI Taxonomy" id="2822344"/>
    <lineage>
        <taxon>Bacteria</taxon>
        <taxon>Pseudomonadati</taxon>
        <taxon>Bacteroidota</taxon>
        <taxon>Cytophagia</taxon>
        <taxon>Cytophagales</taxon>
        <taxon>Spirosomataceae</taxon>
        <taxon>Dyadobacter</taxon>
    </lineage>
</organism>
<comment type="caution">
    <text evidence="4">The sequence shown here is derived from an EMBL/GenBank/DDBJ whole genome shotgun (WGS) entry which is preliminary data.</text>
</comment>
<dbReference type="InterPro" id="IPR017850">
    <property type="entry name" value="Alkaline_phosphatase_core_sf"/>
</dbReference>
<feature type="domain" description="Sulfatase N-terminal" evidence="3">
    <location>
        <begin position="31"/>
        <end position="404"/>
    </location>
</feature>
<evidence type="ECO:0000313" key="4">
    <source>
        <dbReference type="EMBL" id="CAG4990960.1"/>
    </source>
</evidence>
<dbReference type="RefSeq" id="WP_215237385.1">
    <property type="nucleotide sequence ID" value="NZ_CAJRAF010000001.1"/>
</dbReference>
<dbReference type="PROSITE" id="PS00149">
    <property type="entry name" value="SULFATASE_2"/>
    <property type="match status" value="1"/>
</dbReference>
<evidence type="ECO:0000256" key="2">
    <source>
        <dbReference type="ARBA" id="ARBA00022801"/>
    </source>
</evidence>
<evidence type="ECO:0000259" key="3">
    <source>
        <dbReference type="Pfam" id="PF00884"/>
    </source>
</evidence>
<comment type="similarity">
    <text evidence="1">Belongs to the sulfatase family.</text>
</comment>
<dbReference type="PROSITE" id="PS00523">
    <property type="entry name" value="SULFATASE_1"/>
    <property type="match status" value="1"/>
</dbReference>
<protein>
    <submittedName>
        <fullName evidence="4">N-acetylgalactosamine-6-O-sulfatase</fullName>
        <ecNumber evidence="4">3.1.6.-</ecNumber>
    </submittedName>
</protein>
<dbReference type="AlphaFoldDB" id="A0A916J7V0"/>
<dbReference type="Proteomes" id="UP000680038">
    <property type="component" value="Unassembled WGS sequence"/>
</dbReference>
<gene>
    <name evidence="4" type="ORF">DYBT9275_00648</name>
</gene>
<dbReference type="Pfam" id="PF00884">
    <property type="entry name" value="Sulfatase"/>
    <property type="match status" value="1"/>
</dbReference>
<dbReference type="EMBL" id="CAJRAF010000001">
    <property type="protein sequence ID" value="CAG4990960.1"/>
    <property type="molecule type" value="Genomic_DNA"/>
</dbReference>
<dbReference type="InterPro" id="IPR024607">
    <property type="entry name" value="Sulfatase_CS"/>
</dbReference>
<evidence type="ECO:0000313" key="5">
    <source>
        <dbReference type="Proteomes" id="UP000680038"/>
    </source>
</evidence>
<dbReference type="Gene3D" id="3.40.720.10">
    <property type="entry name" value="Alkaline Phosphatase, subunit A"/>
    <property type="match status" value="1"/>
</dbReference>
<dbReference type="EC" id="3.1.6.-" evidence="4"/>
<dbReference type="PANTHER" id="PTHR43751:SF6">
    <property type="entry name" value="N-ACETYLGALACTOSAMINE-6-O-SULFATASE"/>
    <property type="match status" value="1"/>
</dbReference>
<evidence type="ECO:0000256" key="1">
    <source>
        <dbReference type="ARBA" id="ARBA00008779"/>
    </source>
</evidence>
<dbReference type="InterPro" id="IPR000917">
    <property type="entry name" value="Sulfatase_N"/>
</dbReference>
<name>A0A916J7V0_9BACT</name>
<dbReference type="InterPro" id="IPR052701">
    <property type="entry name" value="GAG_Ulvan_Degrading_Sulfatases"/>
</dbReference>
<reference evidence="4" key="1">
    <citation type="submission" date="2021-04" db="EMBL/GenBank/DDBJ databases">
        <authorList>
            <person name="Rodrigo-Torres L."/>
            <person name="Arahal R. D."/>
            <person name="Lucena T."/>
        </authorList>
    </citation>
    <scope>NUCLEOTIDE SEQUENCE</scope>
    <source>
        <strain evidence="4">CECT 9275</strain>
    </source>
</reference>
<keyword evidence="5" id="KW-1185">Reference proteome</keyword>
<dbReference type="Gene3D" id="3.30.1120.10">
    <property type="match status" value="1"/>
</dbReference>
<proteinExistence type="inferred from homology"/>
<sequence length="514" mass="56719">MKIFKFFFLSFTFILAFPGVVLFAQKKAQKPNVIFIYADDVGYGDLSCYGATRISTPNLDRLAKEGARFTNAHASSATCTPSRYALMTGEYPWRRKGTGVLPGDASLIIPTDRLTLPSLFQNAGYKTGAVGKWHLGLGKTNKQINWNKPVSTGPNEVGFDYAFYFPATSDRVPTVFMENHEVVGLDPDDPIEVDYAKKIGNEPTGAEHPELLKLPASPNHGHNNTIVNGIGRIGFMKGGKQARWTDEEIGLVFLNKAESFIEENKANPFFLYFSLNDIHVPRMPSTQFKGKSGMGLRGDVILQMDWTVGEILKKLDDLKLTEHTLIIFSSDNGPVLDDGYADKAVELAKGHKPAGSLRGGKYSAFEGGTRVPFLARWPRVIKAGTETDALVCQIDMLSSFAALLQQKLSFEDAPDSFNQIDAFLAKPVKGRESLVLQGGTLALKKGNWKYIEPSDGIAYMPLTGTETGNDKKPQLYDLGKDLGEKSNVAAQNRNKVKLMQEELDKIREAGRSRY</sequence>
<dbReference type="GO" id="GO:0016787">
    <property type="term" value="F:hydrolase activity"/>
    <property type="evidence" value="ECO:0007669"/>
    <property type="project" value="UniProtKB-KW"/>
</dbReference>
<dbReference type="SUPFAM" id="SSF53649">
    <property type="entry name" value="Alkaline phosphatase-like"/>
    <property type="match status" value="1"/>
</dbReference>
<dbReference type="CDD" id="cd16143">
    <property type="entry name" value="ARS_like"/>
    <property type="match status" value="1"/>
</dbReference>
<dbReference type="PANTHER" id="PTHR43751">
    <property type="entry name" value="SULFATASE"/>
    <property type="match status" value="1"/>
</dbReference>
<keyword evidence="2 4" id="KW-0378">Hydrolase</keyword>
<accession>A0A916J7V0</accession>